<keyword evidence="1" id="KW-0812">Transmembrane</keyword>
<feature type="transmembrane region" description="Helical" evidence="1">
    <location>
        <begin position="124"/>
        <end position="145"/>
    </location>
</feature>
<organism evidence="2">
    <name type="scientific">freshwater metagenome</name>
    <dbReference type="NCBI Taxonomy" id="449393"/>
    <lineage>
        <taxon>unclassified sequences</taxon>
        <taxon>metagenomes</taxon>
        <taxon>ecological metagenomes</taxon>
    </lineage>
</organism>
<feature type="transmembrane region" description="Helical" evidence="1">
    <location>
        <begin position="165"/>
        <end position="182"/>
    </location>
</feature>
<evidence type="ECO:0000313" key="2">
    <source>
        <dbReference type="EMBL" id="CAB4664213.1"/>
    </source>
</evidence>
<keyword evidence="1" id="KW-0472">Membrane</keyword>
<reference evidence="2" key="1">
    <citation type="submission" date="2020-05" db="EMBL/GenBank/DDBJ databases">
        <authorList>
            <person name="Chiriac C."/>
            <person name="Salcher M."/>
            <person name="Ghai R."/>
            <person name="Kavagutti S V."/>
        </authorList>
    </citation>
    <scope>NUCLEOTIDE SEQUENCE</scope>
</reference>
<feature type="transmembrane region" description="Helical" evidence="1">
    <location>
        <begin position="95"/>
        <end position="112"/>
    </location>
</feature>
<gene>
    <name evidence="2" type="ORF">UFOPK2292_00462</name>
</gene>
<accession>A0A6J6LUP8</accession>
<protein>
    <submittedName>
        <fullName evidence="2">Unannotated protein</fullName>
    </submittedName>
</protein>
<dbReference type="EMBL" id="CAEZWU010000049">
    <property type="protein sequence ID" value="CAB4664213.1"/>
    <property type="molecule type" value="Genomic_DNA"/>
</dbReference>
<evidence type="ECO:0000256" key="1">
    <source>
        <dbReference type="SAM" id="Phobius"/>
    </source>
</evidence>
<sequence>MCPFNGQKVRDTYGGYLMSKVGMDASPRWHSWVASHPVGGLAVTGLVATQIVTYLGYCFKAIGLPTLPWPAYNGALIGGADTWASPLAQYWAGQSMHYVNGIVFTILFGMVARAKLPGSHVIKGILYGVVLAIVSIGFLVPYAYVPKMGYGLFLMDGPDGWKLPAGVMLWHVIWGFLIGTLYQPKENN</sequence>
<name>A0A6J6LUP8_9ZZZZ</name>
<keyword evidence="1" id="KW-1133">Transmembrane helix</keyword>
<dbReference type="AlphaFoldDB" id="A0A6J6LUP8"/>
<proteinExistence type="predicted"/>